<evidence type="ECO:0000256" key="4">
    <source>
        <dbReference type="ARBA" id="ARBA00022692"/>
    </source>
</evidence>
<keyword evidence="4 10" id="KW-0812">Transmembrane</keyword>
<dbReference type="PROSITE" id="PS50920">
    <property type="entry name" value="SOLCAR"/>
    <property type="match status" value="3"/>
</dbReference>
<dbReference type="EMBL" id="JAZDUA010001062">
    <property type="protein sequence ID" value="KAK7788505.1"/>
    <property type="molecule type" value="Genomic_DNA"/>
</dbReference>
<dbReference type="GO" id="GO:0055085">
    <property type="term" value="P:transmembrane transport"/>
    <property type="evidence" value="ECO:0007669"/>
    <property type="project" value="InterPro"/>
</dbReference>
<dbReference type="PRINTS" id="PR00926">
    <property type="entry name" value="MITOCARRIER"/>
</dbReference>
<feature type="repeat" description="Solcar" evidence="10">
    <location>
        <begin position="7"/>
        <end position="80"/>
    </location>
</feature>
<evidence type="ECO:0000256" key="12">
    <source>
        <dbReference type="SAM" id="Phobius"/>
    </source>
</evidence>
<organism evidence="13 14">
    <name type="scientific">Gryllus longicercus</name>
    <dbReference type="NCBI Taxonomy" id="2509291"/>
    <lineage>
        <taxon>Eukaryota</taxon>
        <taxon>Metazoa</taxon>
        <taxon>Ecdysozoa</taxon>
        <taxon>Arthropoda</taxon>
        <taxon>Hexapoda</taxon>
        <taxon>Insecta</taxon>
        <taxon>Pterygota</taxon>
        <taxon>Neoptera</taxon>
        <taxon>Polyneoptera</taxon>
        <taxon>Orthoptera</taxon>
        <taxon>Ensifera</taxon>
        <taxon>Gryllidea</taxon>
        <taxon>Grylloidea</taxon>
        <taxon>Gryllidae</taxon>
        <taxon>Gryllinae</taxon>
        <taxon>Gryllus</taxon>
    </lineage>
</organism>
<dbReference type="InterPro" id="IPR023395">
    <property type="entry name" value="MCP_dom_sf"/>
</dbReference>
<keyword evidence="14" id="KW-1185">Reference proteome</keyword>
<dbReference type="Pfam" id="PF00153">
    <property type="entry name" value="Mito_carr"/>
    <property type="match status" value="3"/>
</dbReference>
<evidence type="ECO:0000256" key="11">
    <source>
        <dbReference type="RuleBase" id="RU000488"/>
    </source>
</evidence>
<evidence type="ECO:0000256" key="3">
    <source>
        <dbReference type="ARBA" id="ARBA00022448"/>
    </source>
</evidence>
<evidence type="ECO:0000313" key="14">
    <source>
        <dbReference type="Proteomes" id="UP001378592"/>
    </source>
</evidence>
<dbReference type="FunFam" id="1.50.40.10:FF:000018">
    <property type="entry name" value="S-adenosylmethionine mitochondrial carrier protein-like"/>
    <property type="match status" value="1"/>
</dbReference>
<evidence type="ECO:0008006" key="15">
    <source>
        <dbReference type="Google" id="ProtNLM"/>
    </source>
</evidence>
<name>A0AAN9V170_9ORTH</name>
<dbReference type="PANTHER" id="PTHR45667">
    <property type="entry name" value="S-ADENOSYLMETHIONINE MITOCHONDRIAL CARRIER PROTEIN"/>
    <property type="match status" value="1"/>
</dbReference>
<evidence type="ECO:0000256" key="2">
    <source>
        <dbReference type="ARBA" id="ARBA00006375"/>
    </source>
</evidence>
<keyword evidence="6" id="KW-0999">Mitochondrion inner membrane</keyword>
<evidence type="ECO:0000313" key="13">
    <source>
        <dbReference type="EMBL" id="KAK7788505.1"/>
    </source>
</evidence>
<reference evidence="13 14" key="1">
    <citation type="submission" date="2024-03" db="EMBL/GenBank/DDBJ databases">
        <title>The genome assembly and annotation of the cricket Gryllus longicercus Weissman &amp; Gray.</title>
        <authorList>
            <person name="Szrajer S."/>
            <person name="Gray D."/>
            <person name="Ylla G."/>
        </authorList>
    </citation>
    <scope>NUCLEOTIDE SEQUENCE [LARGE SCALE GENOMIC DNA]</scope>
    <source>
        <strain evidence="13">DAG 2021-001</strain>
        <tissue evidence="13">Whole body minus gut</tissue>
    </source>
</reference>
<dbReference type="Proteomes" id="UP001378592">
    <property type="component" value="Unassembled WGS sequence"/>
</dbReference>
<dbReference type="GO" id="GO:0005743">
    <property type="term" value="C:mitochondrial inner membrane"/>
    <property type="evidence" value="ECO:0007669"/>
    <property type="project" value="UniProtKB-SubCell"/>
</dbReference>
<protein>
    <recommendedName>
        <fullName evidence="15">S-adenosylmethionine mitochondrial carrier protein</fullName>
    </recommendedName>
</protein>
<proteinExistence type="inferred from homology"/>
<feature type="repeat" description="Solcar" evidence="10">
    <location>
        <begin position="89"/>
        <end position="171"/>
    </location>
</feature>
<feature type="transmembrane region" description="Helical" evidence="12">
    <location>
        <begin position="12"/>
        <end position="30"/>
    </location>
</feature>
<evidence type="ECO:0000256" key="10">
    <source>
        <dbReference type="PROSITE-ProRule" id="PRU00282"/>
    </source>
</evidence>
<dbReference type="InterPro" id="IPR002067">
    <property type="entry name" value="MCP"/>
</dbReference>
<evidence type="ECO:0000256" key="9">
    <source>
        <dbReference type="ARBA" id="ARBA00023136"/>
    </source>
</evidence>
<comment type="similarity">
    <text evidence="2 11">Belongs to the mitochondrial carrier (TC 2.A.29) family.</text>
</comment>
<accession>A0AAN9V170</accession>
<evidence type="ECO:0000256" key="5">
    <source>
        <dbReference type="ARBA" id="ARBA00022737"/>
    </source>
</evidence>
<keyword evidence="3 11" id="KW-0813">Transport</keyword>
<feature type="transmembrane region" description="Helical" evidence="12">
    <location>
        <begin position="237"/>
        <end position="257"/>
    </location>
</feature>
<evidence type="ECO:0000256" key="1">
    <source>
        <dbReference type="ARBA" id="ARBA00004448"/>
    </source>
</evidence>
<feature type="transmembrane region" description="Helical" evidence="12">
    <location>
        <begin position="51"/>
        <end position="71"/>
    </location>
</feature>
<feature type="repeat" description="Solcar" evidence="10">
    <location>
        <begin position="184"/>
        <end position="266"/>
    </location>
</feature>
<dbReference type="SUPFAM" id="SSF103506">
    <property type="entry name" value="Mitochondrial carrier"/>
    <property type="match status" value="1"/>
</dbReference>
<evidence type="ECO:0000256" key="8">
    <source>
        <dbReference type="ARBA" id="ARBA00023128"/>
    </source>
</evidence>
<keyword evidence="5" id="KW-0677">Repeat</keyword>
<evidence type="ECO:0000256" key="7">
    <source>
        <dbReference type="ARBA" id="ARBA00022989"/>
    </source>
</evidence>
<keyword evidence="9 10" id="KW-0472">Membrane</keyword>
<sequence length="274" mass="29735">MGSVSEVSYLTSLIAGGVAGIAVDTTLFPLDTTRTRLQSPQGFLKAGGFRGLYNGIGPAFLGSAPTAALFFCSYETTKNKLNSLFGHESQTLVHMIAAINAEVVSCLVKVPTEVLKQRQQVGLYSRLFEACSIIYRTEGLTGFYRGLGSTIVREIPFSVIQFPLWEIFKQKVSSSKGEAITVKEKALCGAIAGGIAAGLTTPIDVMKTRIMLTQRSTYQQKLHNVLMDIYMTKGIKGLFAGIIPRVLWITLGGGVFFGSYELFVDLCNTAFKKT</sequence>
<dbReference type="Gene3D" id="1.50.40.10">
    <property type="entry name" value="Mitochondrial carrier domain"/>
    <property type="match status" value="1"/>
</dbReference>
<comment type="subcellular location">
    <subcellularLocation>
        <location evidence="1">Mitochondrion inner membrane</location>
        <topology evidence="1">Multi-pass membrane protein</topology>
    </subcellularLocation>
</comment>
<evidence type="ECO:0000256" key="6">
    <source>
        <dbReference type="ARBA" id="ARBA00022792"/>
    </source>
</evidence>
<dbReference type="InterPro" id="IPR018108">
    <property type="entry name" value="MCP_transmembrane"/>
</dbReference>
<gene>
    <name evidence="13" type="ORF">R5R35_010279</name>
</gene>
<keyword evidence="8" id="KW-0496">Mitochondrion</keyword>
<comment type="caution">
    <text evidence="13">The sequence shown here is derived from an EMBL/GenBank/DDBJ whole genome shotgun (WGS) entry which is preliminary data.</text>
</comment>
<keyword evidence="7 12" id="KW-1133">Transmembrane helix</keyword>
<dbReference type="AlphaFoldDB" id="A0AAN9V170"/>